<feature type="non-terminal residue" evidence="6">
    <location>
        <position position="348"/>
    </location>
</feature>
<reference evidence="6 7" key="1">
    <citation type="journal article" date="2018" name="Gigascience">
        <title>Genomes of trombidid mites reveal novel predicted allergens and laterally-transferred genes associated with secondary metabolism.</title>
        <authorList>
            <person name="Dong X."/>
            <person name="Chaisiri K."/>
            <person name="Xia D."/>
            <person name="Armstrong S.D."/>
            <person name="Fang Y."/>
            <person name="Donnelly M.J."/>
            <person name="Kadowaki T."/>
            <person name="McGarry J.W."/>
            <person name="Darby A.C."/>
            <person name="Makepeace B.L."/>
        </authorList>
    </citation>
    <scope>NUCLEOTIDE SEQUENCE [LARGE SCALE GENOMIC DNA]</scope>
    <source>
        <strain evidence="6">UoL-WK</strain>
    </source>
</reference>
<keyword evidence="4" id="KW-0175">Coiled coil</keyword>
<evidence type="ECO:0000256" key="1">
    <source>
        <dbReference type="ARBA" id="ARBA00004170"/>
    </source>
</evidence>
<evidence type="ECO:0000313" key="7">
    <source>
        <dbReference type="Proteomes" id="UP000285301"/>
    </source>
</evidence>
<keyword evidence="7" id="KW-1185">Reference proteome</keyword>
<evidence type="ECO:0000256" key="2">
    <source>
        <dbReference type="ARBA" id="ARBA00022553"/>
    </source>
</evidence>
<accession>A0A3S3PCC9</accession>
<dbReference type="OrthoDB" id="10068192at2759"/>
<dbReference type="PANTHER" id="PTHR28664:SF4">
    <property type="entry name" value="TIGHT JUNCTION-ASSOCIATED PROTEIN 1"/>
    <property type="match status" value="1"/>
</dbReference>
<evidence type="ECO:0000256" key="4">
    <source>
        <dbReference type="SAM" id="Coils"/>
    </source>
</evidence>
<gene>
    <name evidence="6" type="ORF">B4U79_15877</name>
</gene>
<comment type="caution">
    <text evidence="6">The sequence shown here is derived from an EMBL/GenBank/DDBJ whole genome shotgun (WGS) entry which is preliminary data.</text>
</comment>
<comment type="subcellular location">
    <subcellularLocation>
        <location evidence="1">Membrane</location>
        <topology evidence="1">Peripheral membrane protein</topology>
    </subcellularLocation>
</comment>
<feature type="region of interest" description="Disordered" evidence="5">
    <location>
        <begin position="174"/>
        <end position="202"/>
    </location>
</feature>
<sequence>CGCQCDGCSSFKNNDDSVVVQLYQEIEHLKRQISERDYHIVQMETSVMNHAKEYPNGEFEALQETLRFWQEKYDRLFESHRKLQKVNQALEDKLLRIVDKFETEKAALTRDVADLTTKLVEARVLITDLEEENDQYKNDCNIAVQLLQCKPSNFIPHKVNSLPTDIQEKVRSHFGNSNNHRRSKSIPNGLSQSNSYGNQPMDASNTAKIIRVPIPTFPPTAMVYSVNKTQQGSNGTNSNSSNCETPDYVSAAIMAKVLEERSKERSSKTGSRFQKCFQCRNRRANVLYFDETSQTSNGQITNEDVLSYPWNYWNENKRRSRNESSSSTTSLDSFSNTFYNSNDSSKCL</sequence>
<evidence type="ECO:0000256" key="5">
    <source>
        <dbReference type="SAM" id="MobiDB-lite"/>
    </source>
</evidence>
<proteinExistence type="predicted"/>
<protein>
    <submittedName>
        <fullName evidence="6">Tight junction-associated protein 1-like protein</fullName>
    </submittedName>
</protein>
<dbReference type="PANTHER" id="PTHR28664">
    <property type="entry name" value="TIGHT JUNCTION-ASSOCIATED PROTEIN 1"/>
    <property type="match status" value="1"/>
</dbReference>
<name>A0A3S3PCC9_9ACAR</name>
<dbReference type="EMBL" id="NCKU01001340">
    <property type="protein sequence ID" value="RWS12370.1"/>
    <property type="molecule type" value="Genomic_DNA"/>
</dbReference>
<evidence type="ECO:0000256" key="3">
    <source>
        <dbReference type="ARBA" id="ARBA00023136"/>
    </source>
</evidence>
<evidence type="ECO:0000313" key="6">
    <source>
        <dbReference type="EMBL" id="RWS12370.1"/>
    </source>
</evidence>
<feature type="compositionally biased region" description="Polar residues" evidence="5">
    <location>
        <begin position="185"/>
        <end position="202"/>
    </location>
</feature>
<dbReference type="GO" id="GO:0016020">
    <property type="term" value="C:membrane"/>
    <property type="evidence" value="ECO:0007669"/>
    <property type="project" value="UniProtKB-SubCell"/>
</dbReference>
<feature type="coiled-coil region" evidence="4">
    <location>
        <begin position="73"/>
        <end position="146"/>
    </location>
</feature>
<keyword evidence="2" id="KW-0597">Phosphoprotein</keyword>
<feature type="non-terminal residue" evidence="6">
    <location>
        <position position="1"/>
    </location>
</feature>
<organism evidence="6 7">
    <name type="scientific">Dinothrombium tinctorium</name>
    <dbReference type="NCBI Taxonomy" id="1965070"/>
    <lineage>
        <taxon>Eukaryota</taxon>
        <taxon>Metazoa</taxon>
        <taxon>Ecdysozoa</taxon>
        <taxon>Arthropoda</taxon>
        <taxon>Chelicerata</taxon>
        <taxon>Arachnida</taxon>
        <taxon>Acari</taxon>
        <taxon>Acariformes</taxon>
        <taxon>Trombidiformes</taxon>
        <taxon>Prostigmata</taxon>
        <taxon>Anystina</taxon>
        <taxon>Parasitengona</taxon>
        <taxon>Trombidioidea</taxon>
        <taxon>Trombidiidae</taxon>
        <taxon>Dinothrombium</taxon>
    </lineage>
</organism>
<keyword evidence="3" id="KW-0472">Membrane</keyword>
<dbReference type="AlphaFoldDB" id="A0A3S3PCC9"/>
<dbReference type="STRING" id="1965070.A0A3S3PCC9"/>
<dbReference type="Proteomes" id="UP000285301">
    <property type="component" value="Unassembled WGS sequence"/>
</dbReference>
<dbReference type="InterPro" id="IPR043441">
    <property type="entry name" value="Tjap1/BEGAIN"/>
</dbReference>